<feature type="binding site" evidence="2">
    <location>
        <begin position="220"/>
        <end position="222"/>
    </location>
    <ligand>
        <name>dihydroxyacetone phosphate</name>
        <dbReference type="ChEBI" id="CHEBI:57642"/>
    </ligand>
</feature>
<dbReference type="SUPFAM" id="SSF51569">
    <property type="entry name" value="Aldolase"/>
    <property type="match status" value="1"/>
</dbReference>
<organism evidence="4 5">
    <name type="scientific">Mahella australiensis (strain DSM 15567 / CIP 107919 / 50-1 BON)</name>
    <dbReference type="NCBI Taxonomy" id="697281"/>
    <lineage>
        <taxon>Bacteria</taxon>
        <taxon>Bacillati</taxon>
        <taxon>Bacillota</taxon>
        <taxon>Clostridia</taxon>
        <taxon>Thermoanaerobacterales</taxon>
        <taxon>Thermoanaerobacterales Family IV. Incertae Sedis</taxon>
        <taxon>Mahella</taxon>
    </lineage>
</organism>
<dbReference type="PANTHER" id="PTHR30304:SF0">
    <property type="entry name" value="D-TAGATOSE-1,6-BISPHOSPHATE ALDOLASE SUBUNIT GATY-RELATED"/>
    <property type="match status" value="1"/>
</dbReference>
<keyword evidence="3" id="KW-0862">Zinc</keyword>
<feature type="binding site" evidence="3">
    <location>
        <position position="219"/>
    </location>
    <ligand>
        <name>Zn(2+)</name>
        <dbReference type="ChEBI" id="CHEBI:29105"/>
        <label>1</label>
        <note>catalytic</note>
    </ligand>
</feature>
<dbReference type="PIRSF" id="PIRSF001359">
    <property type="entry name" value="F_bP_aldolase_II"/>
    <property type="match status" value="1"/>
</dbReference>
<feature type="binding site" evidence="2">
    <location>
        <position position="191"/>
    </location>
    <ligand>
        <name>dihydroxyacetone phosphate</name>
        <dbReference type="ChEBI" id="CHEBI:57642"/>
    </ligand>
</feature>
<keyword evidence="3" id="KW-0479">Metal-binding</keyword>
<dbReference type="GO" id="GO:0047441">
    <property type="term" value="F:5-dehydro-2-deoxyphosphogluconate aldolase activity"/>
    <property type="evidence" value="ECO:0007669"/>
    <property type="project" value="UniProtKB-EC"/>
</dbReference>
<dbReference type="RefSeq" id="WP_013781638.1">
    <property type="nucleotide sequence ID" value="NC_015520.1"/>
</dbReference>
<feature type="binding site" evidence="3">
    <location>
        <position position="115"/>
    </location>
    <ligand>
        <name>Zn(2+)</name>
        <dbReference type="ChEBI" id="CHEBI:29105"/>
        <label>2</label>
    </ligand>
</feature>
<dbReference type="Proteomes" id="UP000008457">
    <property type="component" value="Chromosome"/>
</dbReference>
<dbReference type="EMBL" id="CP002360">
    <property type="protein sequence ID" value="AEE97210.1"/>
    <property type="molecule type" value="Genomic_DNA"/>
</dbReference>
<keyword evidence="4" id="KW-0456">Lyase</keyword>
<proteinExistence type="predicted"/>
<dbReference type="InterPro" id="IPR013785">
    <property type="entry name" value="Aldolase_TIM"/>
</dbReference>
<feature type="binding site" evidence="3">
    <location>
        <position position="145"/>
    </location>
    <ligand>
        <name>Zn(2+)</name>
        <dbReference type="ChEBI" id="CHEBI:29105"/>
        <label>2</label>
    </ligand>
</feature>
<dbReference type="Gene3D" id="3.20.20.70">
    <property type="entry name" value="Aldolase class I"/>
    <property type="match status" value="1"/>
</dbReference>
<feature type="binding site" evidence="3">
    <location>
        <position position="94"/>
    </location>
    <ligand>
        <name>Zn(2+)</name>
        <dbReference type="ChEBI" id="CHEBI:29105"/>
        <label>1</label>
        <note>catalytic</note>
    </ligand>
</feature>
<reference evidence="4 5" key="2">
    <citation type="journal article" date="2011" name="Stand. Genomic Sci.">
        <title>Complete genome sequence of Mahella australiensis type strain (50-1 BON).</title>
        <authorList>
            <person name="Sikorski J."/>
            <person name="Teshima H."/>
            <person name="Nolan M."/>
            <person name="Lucas S."/>
            <person name="Hammon N."/>
            <person name="Deshpande S."/>
            <person name="Cheng J.F."/>
            <person name="Pitluck S."/>
            <person name="Liolios K."/>
            <person name="Pagani I."/>
            <person name="Ivanova N."/>
            <person name="Huntemann M."/>
            <person name="Mavromatis K."/>
            <person name="Ovchinikova G."/>
            <person name="Pati A."/>
            <person name="Tapia R."/>
            <person name="Han C."/>
            <person name="Goodwin L."/>
            <person name="Chen A."/>
            <person name="Palaniappan K."/>
            <person name="Land M."/>
            <person name="Hauser L."/>
            <person name="Ngatchou-Djao O.D."/>
            <person name="Rohde M."/>
            <person name="Pukall R."/>
            <person name="Spring S."/>
            <person name="Abt B."/>
            <person name="Goker M."/>
            <person name="Detter J.C."/>
            <person name="Woyke T."/>
            <person name="Bristow J."/>
            <person name="Markowitz V."/>
            <person name="Hugenholtz P."/>
            <person name="Eisen J.A."/>
            <person name="Kyrpides N.C."/>
            <person name="Klenk H.P."/>
            <person name="Lapidus A."/>
        </authorList>
    </citation>
    <scope>NUCLEOTIDE SEQUENCE [LARGE SCALE GENOMIC DNA]</scope>
    <source>
        <strain evidence="5">DSM 15567 / CIP 107919 / 50-1 BON</strain>
    </source>
</reference>
<dbReference type="STRING" id="697281.Mahau_2034"/>
<dbReference type="NCBIfam" id="TIGR00167">
    <property type="entry name" value="cbbA"/>
    <property type="match status" value="1"/>
</dbReference>
<dbReference type="KEGG" id="mas:Mahau_2034"/>
<evidence type="ECO:0000313" key="4">
    <source>
        <dbReference type="EMBL" id="AEE97210.1"/>
    </source>
</evidence>
<keyword evidence="5" id="KW-1185">Reference proteome</keyword>
<feature type="active site" description="Proton donor" evidence="1">
    <location>
        <position position="93"/>
    </location>
</feature>
<evidence type="ECO:0000256" key="2">
    <source>
        <dbReference type="PIRSR" id="PIRSR001359-2"/>
    </source>
</evidence>
<evidence type="ECO:0000256" key="1">
    <source>
        <dbReference type="PIRSR" id="PIRSR001359-1"/>
    </source>
</evidence>
<protein>
    <submittedName>
        <fullName evidence="4">Ketose-bisphosphate aldolase</fullName>
        <ecNumber evidence="4">4.1.2.29</ecNumber>
    </submittedName>
</protein>
<dbReference type="Pfam" id="PF01116">
    <property type="entry name" value="F_bP_aldolase"/>
    <property type="match status" value="1"/>
</dbReference>
<name>F4A271_MAHA5</name>
<evidence type="ECO:0000256" key="3">
    <source>
        <dbReference type="PIRSR" id="PIRSR001359-3"/>
    </source>
</evidence>
<dbReference type="GO" id="GO:0005975">
    <property type="term" value="P:carbohydrate metabolic process"/>
    <property type="evidence" value="ECO:0007669"/>
    <property type="project" value="InterPro"/>
</dbReference>
<accession>F4A271</accession>
<reference evidence="5" key="1">
    <citation type="submission" date="2010-11" db="EMBL/GenBank/DDBJ databases">
        <title>The complete genome of Mahella australiensis DSM 15567.</title>
        <authorList>
            <consortium name="US DOE Joint Genome Institute (JGI-PGF)"/>
            <person name="Lucas S."/>
            <person name="Copeland A."/>
            <person name="Lapidus A."/>
            <person name="Bruce D."/>
            <person name="Goodwin L."/>
            <person name="Pitluck S."/>
            <person name="Kyrpides N."/>
            <person name="Mavromatis K."/>
            <person name="Pagani I."/>
            <person name="Ivanova N."/>
            <person name="Teshima H."/>
            <person name="Brettin T."/>
            <person name="Detter J.C."/>
            <person name="Han C."/>
            <person name="Tapia R."/>
            <person name="Land M."/>
            <person name="Hauser L."/>
            <person name="Markowitz V."/>
            <person name="Cheng J.-F."/>
            <person name="Hugenholtz P."/>
            <person name="Woyke T."/>
            <person name="Wu D."/>
            <person name="Spring S."/>
            <person name="Pukall R."/>
            <person name="Steenblock K."/>
            <person name="Schneider S."/>
            <person name="Klenk H.-P."/>
            <person name="Eisen J.A."/>
        </authorList>
    </citation>
    <scope>NUCLEOTIDE SEQUENCE [LARGE SCALE GENOMIC DNA]</scope>
    <source>
        <strain evidence="5">DSM 15567 / CIP 107919 / 50-1 BON</strain>
    </source>
</reference>
<evidence type="ECO:0000313" key="5">
    <source>
        <dbReference type="Proteomes" id="UP000008457"/>
    </source>
</evidence>
<dbReference type="InterPro" id="IPR050246">
    <property type="entry name" value="Class_II_FBP_aldolase"/>
</dbReference>
<feature type="binding site" evidence="3">
    <location>
        <position position="190"/>
    </location>
    <ligand>
        <name>Zn(2+)</name>
        <dbReference type="ChEBI" id="CHEBI:29105"/>
        <label>1</label>
        <note>catalytic</note>
    </ligand>
</feature>
<dbReference type="eggNOG" id="COG0191">
    <property type="taxonomic scope" value="Bacteria"/>
</dbReference>
<sequence length="312" mass="34083">MSKRMNLSNVFTLKEILKYTSLNGYAVGAFSARYTPMIRSILRAGQKCVSPVIVQISQKEINKYQVAVDKFAREFYAAIMEEGIDVPVTLHLDHTKDFAIIEKAINADFTSVMIDASDKPLEENIAITREVVKYAHDRGVSVEAELGKISTTDFIETDSNGQLYTDPREAKIFIEETGADALAVSVGTAHGPYEGKRPNIDYQRLQAIKAAVDVPLVLHGASGVPADMVMRAIHLDGGGVSKVNIATDLEAALLESLGYEASVTDAQLSALDNEILNKAAEAVEETVRQKIERFLGSQGHAADFNHIQGDRK</sequence>
<dbReference type="HOGENOM" id="CLU_040088_1_0_9"/>
<dbReference type="InterPro" id="IPR000771">
    <property type="entry name" value="FBA_II"/>
</dbReference>
<dbReference type="EC" id="4.1.2.29" evidence="4"/>
<dbReference type="CDD" id="cd00947">
    <property type="entry name" value="TBP_aldolase_IIB"/>
    <property type="match status" value="1"/>
</dbReference>
<dbReference type="PANTHER" id="PTHR30304">
    <property type="entry name" value="D-TAGATOSE-1,6-BISPHOSPHATE ALDOLASE"/>
    <property type="match status" value="1"/>
</dbReference>
<dbReference type="AlphaFoldDB" id="F4A271"/>
<feature type="binding site" evidence="2">
    <location>
        <begin position="244"/>
        <end position="247"/>
    </location>
    <ligand>
        <name>dihydroxyacetone phosphate</name>
        <dbReference type="ChEBI" id="CHEBI:57642"/>
    </ligand>
</feature>
<dbReference type="GO" id="GO:0008270">
    <property type="term" value="F:zinc ion binding"/>
    <property type="evidence" value="ECO:0007669"/>
    <property type="project" value="InterPro"/>
</dbReference>
<gene>
    <name evidence="4" type="ordered locus">Mahau_2034</name>
</gene>
<comment type="cofactor">
    <cofactor evidence="3">
        <name>Zn(2+)</name>
        <dbReference type="ChEBI" id="CHEBI:29105"/>
    </cofactor>
    <text evidence="3">Binds 2 Zn(2+) ions per subunit. One is catalytic and the other provides a structural contribution.</text>
</comment>